<feature type="domain" description="Methyltransferase small" evidence="6">
    <location>
        <begin position="84"/>
        <end position="196"/>
    </location>
</feature>
<dbReference type="RefSeq" id="WP_048033353.1">
    <property type="nucleotide sequence ID" value="NZ_CP030117.1"/>
</dbReference>
<comment type="catalytic activity">
    <reaction evidence="5">
        <text>L-glutaminyl-[peptide chain release factor] + S-adenosyl-L-methionine = N(5)-methyl-L-glutaminyl-[peptide chain release factor] + S-adenosyl-L-homocysteine + H(+)</text>
        <dbReference type="Rhea" id="RHEA:42896"/>
        <dbReference type="Rhea" id="RHEA-COMP:10271"/>
        <dbReference type="Rhea" id="RHEA-COMP:10272"/>
        <dbReference type="ChEBI" id="CHEBI:15378"/>
        <dbReference type="ChEBI" id="CHEBI:30011"/>
        <dbReference type="ChEBI" id="CHEBI:57856"/>
        <dbReference type="ChEBI" id="CHEBI:59789"/>
        <dbReference type="ChEBI" id="CHEBI:61891"/>
        <dbReference type="EC" id="2.1.1.297"/>
    </reaction>
</comment>
<gene>
    <name evidence="7" type="ORF">AB432_017395</name>
</gene>
<dbReference type="NCBIfam" id="TIGR00536">
    <property type="entry name" value="hemK_fam"/>
    <property type="match status" value="1"/>
</dbReference>
<dbReference type="NCBIfam" id="TIGR03704">
    <property type="entry name" value="PrmC_rel_meth"/>
    <property type="match status" value="1"/>
</dbReference>
<evidence type="ECO:0000259" key="6">
    <source>
        <dbReference type="Pfam" id="PF05175"/>
    </source>
</evidence>
<evidence type="ECO:0000256" key="5">
    <source>
        <dbReference type="ARBA" id="ARBA00048391"/>
    </source>
</evidence>
<dbReference type="AlphaFoldDB" id="A0A2Z4MJX3"/>
<name>A0A2Z4MJX3_BREBE</name>
<evidence type="ECO:0000256" key="2">
    <source>
        <dbReference type="ARBA" id="ARBA00022603"/>
    </source>
</evidence>
<dbReference type="InterPro" id="IPR004556">
    <property type="entry name" value="HemK-like"/>
</dbReference>
<reference evidence="7 8" key="1">
    <citation type="journal article" date="2015" name="Genome Announc.">
        <title>Draft Genome Sequence of Brevibacillus brevis DZQ7, a Plant Growth-Promoting Rhizobacterium with Broad-Spectrum Antimicrobial Activity.</title>
        <authorList>
            <person name="Hou Q."/>
            <person name="Wang C."/>
            <person name="Hou X."/>
            <person name="Xia Z."/>
            <person name="Ye J."/>
            <person name="Liu K."/>
            <person name="Liu H."/>
            <person name="Wang J."/>
            <person name="Guo H."/>
            <person name="Yu X."/>
            <person name="Yang Y."/>
            <person name="Du B."/>
            <person name="Ding Y."/>
        </authorList>
    </citation>
    <scope>NUCLEOTIDE SEQUENCE [LARGE SCALE GENOMIC DNA]</scope>
    <source>
        <strain evidence="7 8">DZQ7</strain>
    </source>
</reference>
<proteinExistence type="predicted"/>
<dbReference type="InterPro" id="IPR029063">
    <property type="entry name" value="SAM-dependent_MTases_sf"/>
</dbReference>
<dbReference type="EC" id="2.1.1.297" evidence="1"/>
<evidence type="ECO:0000256" key="3">
    <source>
        <dbReference type="ARBA" id="ARBA00022679"/>
    </source>
</evidence>
<dbReference type="Gene3D" id="3.40.50.150">
    <property type="entry name" value="Vaccinia Virus protein VP39"/>
    <property type="match status" value="1"/>
</dbReference>
<dbReference type="InterPro" id="IPR022446">
    <property type="entry name" value="MeTrfrase_put"/>
</dbReference>
<dbReference type="GO" id="GO:0102559">
    <property type="term" value="F:peptide chain release factor N(5)-glutamine methyltransferase activity"/>
    <property type="evidence" value="ECO:0007669"/>
    <property type="project" value="UniProtKB-EC"/>
</dbReference>
<dbReference type="PANTHER" id="PTHR18895">
    <property type="entry name" value="HEMK METHYLTRANSFERASE"/>
    <property type="match status" value="1"/>
</dbReference>
<dbReference type="CDD" id="cd02440">
    <property type="entry name" value="AdoMet_MTases"/>
    <property type="match status" value="1"/>
</dbReference>
<accession>A0A2Z4MJX3</accession>
<keyword evidence="2" id="KW-0489">Methyltransferase</keyword>
<evidence type="ECO:0000256" key="1">
    <source>
        <dbReference type="ARBA" id="ARBA00012771"/>
    </source>
</evidence>
<keyword evidence="4" id="KW-0949">S-adenosyl-L-methionine</keyword>
<protein>
    <recommendedName>
        <fullName evidence="1">peptide chain release factor N(5)-glutamine methyltransferase</fullName>
        <ecNumber evidence="1">2.1.1.297</ecNumber>
    </recommendedName>
</protein>
<dbReference type="EMBL" id="CP030117">
    <property type="protein sequence ID" value="AWX56703.1"/>
    <property type="molecule type" value="Genomic_DNA"/>
</dbReference>
<evidence type="ECO:0000256" key="4">
    <source>
        <dbReference type="ARBA" id="ARBA00022691"/>
    </source>
</evidence>
<dbReference type="InterPro" id="IPR007848">
    <property type="entry name" value="Small_mtfrase_dom"/>
</dbReference>
<dbReference type="GO" id="GO:0032259">
    <property type="term" value="P:methylation"/>
    <property type="evidence" value="ECO:0007669"/>
    <property type="project" value="UniProtKB-KW"/>
</dbReference>
<keyword evidence="3" id="KW-0808">Transferase</keyword>
<dbReference type="Proteomes" id="UP000036061">
    <property type="component" value="Chromosome"/>
</dbReference>
<dbReference type="Pfam" id="PF05175">
    <property type="entry name" value="MTS"/>
    <property type="match status" value="1"/>
</dbReference>
<organism evidence="7 8">
    <name type="scientific">Brevibacillus brevis</name>
    <name type="common">Bacillus brevis</name>
    <dbReference type="NCBI Taxonomy" id="1393"/>
    <lineage>
        <taxon>Bacteria</taxon>
        <taxon>Bacillati</taxon>
        <taxon>Bacillota</taxon>
        <taxon>Bacilli</taxon>
        <taxon>Bacillales</taxon>
        <taxon>Paenibacillaceae</taxon>
        <taxon>Brevibacillus</taxon>
    </lineage>
</organism>
<dbReference type="SUPFAM" id="SSF53335">
    <property type="entry name" value="S-adenosyl-L-methionine-dependent methyltransferases"/>
    <property type="match status" value="1"/>
</dbReference>
<dbReference type="InterPro" id="IPR050320">
    <property type="entry name" value="N5-glutamine_MTase"/>
</dbReference>
<evidence type="ECO:0000313" key="8">
    <source>
        <dbReference type="Proteomes" id="UP000036061"/>
    </source>
</evidence>
<sequence>MNDYGDHDDQFFSIIVTKLQEAGCVFAEDEARLLIASAGTTTELSDMVELRTTGMPLEHIIGWAEFCGLRIIVDKGVFVPRQRTAFLARQAAALIRPKSVVLDLCCGSGAVGAVLAYLEHIELYATDIDPASVQCTRRNITTAGGRVYEGDLFEPLPIILRGRVNVIVANAPYVPTKAIEFLPPEARIHEAKIALDGGTDGLDVQRRIVATAPLWLAPGGHLLIETSERQTPQTVDIFTRCGLITRVTRSDEFDATVVIGTKPSTASFVFGP</sequence>
<evidence type="ECO:0000313" key="7">
    <source>
        <dbReference type="EMBL" id="AWX56703.1"/>
    </source>
</evidence>
<dbReference type="PANTHER" id="PTHR18895:SF74">
    <property type="entry name" value="MTRF1L RELEASE FACTOR GLUTAMINE METHYLTRANSFERASE"/>
    <property type="match status" value="1"/>
</dbReference>